<reference evidence="4" key="2">
    <citation type="journal article" date="2016" name="G3 (Bethesda)">
        <title>Genome Evolution in Three Species of Cactophilic Drosophila.</title>
        <authorList>
            <person name="Sanchez-Flores A."/>
            <person name="Penazola F."/>
            <person name="Carpinteyro-Ponce J."/>
            <person name="Nazario-Yepiz N."/>
            <person name="Abreu-Goodger C."/>
            <person name="Machado C.A."/>
            <person name="Markow T.A."/>
        </authorList>
    </citation>
    <scope>NUCLEOTIDE SEQUENCE [LARGE SCALE GENOMIC DNA]</scope>
</reference>
<proteinExistence type="predicted"/>
<keyword evidence="4" id="KW-1185">Reference proteome</keyword>
<keyword evidence="2" id="KW-0812">Transmembrane</keyword>
<evidence type="ECO:0000256" key="3">
    <source>
        <dbReference type="SAM" id="SignalP"/>
    </source>
</evidence>
<evidence type="ECO:0000256" key="1">
    <source>
        <dbReference type="SAM" id="MobiDB-lite"/>
    </source>
</evidence>
<dbReference type="RefSeq" id="XP_017856155.1">
    <property type="nucleotide sequence ID" value="XM_018000666.1"/>
</dbReference>
<feature type="signal peptide" evidence="3">
    <location>
        <begin position="1"/>
        <end position="22"/>
    </location>
</feature>
<gene>
    <name evidence="5" type="primary">LOC108608971</name>
</gene>
<feature type="chain" id="PRO_5046803561" evidence="3">
    <location>
        <begin position="23"/>
        <end position="196"/>
    </location>
</feature>
<keyword evidence="3" id="KW-0732">Signal</keyword>
<feature type="region of interest" description="Disordered" evidence="1">
    <location>
        <begin position="31"/>
        <end position="50"/>
    </location>
</feature>
<keyword evidence="2" id="KW-0472">Membrane</keyword>
<name>A0ABM1NMG9_DROAR</name>
<reference evidence="4" key="1">
    <citation type="journal article" date="1997" name="Nucleic Acids Res.">
        <title>tRNAscan-SE: a program for improved detection of transfer RNA genes in genomic sequence.</title>
        <authorList>
            <person name="Lowe T.M."/>
            <person name="Eddy S.R."/>
        </authorList>
    </citation>
    <scope>NUCLEOTIDE SEQUENCE [LARGE SCALE GENOMIC DNA]</scope>
</reference>
<dbReference type="Proteomes" id="UP000694904">
    <property type="component" value="Chromosome 2"/>
</dbReference>
<evidence type="ECO:0000256" key="2">
    <source>
        <dbReference type="SAM" id="Phobius"/>
    </source>
</evidence>
<protein>
    <submittedName>
        <fullName evidence="5">Uncharacterized protein LOC108608971</fullName>
    </submittedName>
</protein>
<accession>A0ABM1NMG9</accession>
<organism evidence="4 5">
    <name type="scientific">Drosophila arizonae</name>
    <name type="common">Fruit fly</name>
    <dbReference type="NCBI Taxonomy" id="7263"/>
    <lineage>
        <taxon>Eukaryota</taxon>
        <taxon>Metazoa</taxon>
        <taxon>Ecdysozoa</taxon>
        <taxon>Arthropoda</taxon>
        <taxon>Hexapoda</taxon>
        <taxon>Insecta</taxon>
        <taxon>Pterygota</taxon>
        <taxon>Neoptera</taxon>
        <taxon>Endopterygota</taxon>
        <taxon>Diptera</taxon>
        <taxon>Brachycera</taxon>
        <taxon>Muscomorpha</taxon>
        <taxon>Ephydroidea</taxon>
        <taxon>Drosophilidae</taxon>
        <taxon>Drosophila</taxon>
    </lineage>
</organism>
<dbReference type="GeneID" id="108608971"/>
<keyword evidence="2" id="KW-1133">Transmembrane helix</keyword>
<evidence type="ECO:0000313" key="4">
    <source>
        <dbReference type="Proteomes" id="UP000694904"/>
    </source>
</evidence>
<feature type="transmembrane region" description="Helical" evidence="2">
    <location>
        <begin position="121"/>
        <end position="144"/>
    </location>
</feature>
<sequence length="196" mass="21990">MKRNFVILFGFVLCTGAWDISAGQDTYTDALQNSHNTDHDGLGGGYQYNPPPDNSYLPPDNSYLPPAPTPPAPVYGPPPVPFYNSPPPVYYKPAHPIPYQAHDSILAKLKSKISLLTLGKIVLKLLIFKKIVKFIGIICLLLVLPKLKHMFTDNMSMEDEINSKHVETDKEKLQKHIDSVYDFIMSSIQAFEEETT</sequence>
<evidence type="ECO:0000313" key="5">
    <source>
        <dbReference type="RefSeq" id="XP_017856155.1"/>
    </source>
</evidence>
<reference evidence="5" key="3">
    <citation type="submission" date="2025-08" db="UniProtKB">
        <authorList>
            <consortium name="RefSeq"/>
        </authorList>
    </citation>
    <scope>IDENTIFICATION</scope>
    <source>
        <tissue evidence="5">Whole organism</tissue>
    </source>
</reference>